<evidence type="ECO:0000256" key="10">
    <source>
        <dbReference type="ARBA" id="ARBA00023303"/>
    </source>
</evidence>
<dbReference type="EMBL" id="GG745363">
    <property type="protein sequence ID" value="KNE69933.1"/>
    <property type="molecule type" value="Genomic_DNA"/>
</dbReference>
<feature type="transmembrane region" description="Helical" evidence="13">
    <location>
        <begin position="369"/>
        <end position="389"/>
    </location>
</feature>
<evidence type="ECO:0000313" key="17">
    <source>
        <dbReference type="EMBL" id="KNE69933.1"/>
    </source>
</evidence>
<keyword evidence="4 13" id="KW-0812">Transmembrane</keyword>
<evidence type="ECO:0000256" key="8">
    <source>
        <dbReference type="ARBA" id="ARBA00023065"/>
    </source>
</evidence>
<feature type="transmembrane region" description="Helical" evidence="13">
    <location>
        <begin position="336"/>
        <end position="357"/>
    </location>
</feature>
<name>A0A0L0T554_ALLM3</name>
<feature type="compositionally biased region" description="Low complexity" evidence="12">
    <location>
        <begin position="56"/>
        <end position="81"/>
    </location>
</feature>
<feature type="transmembrane region" description="Helical" evidence="13">
    <location>
        <begin position="197"/>
        <end position="218"/>
    </location>
</feature>
<feature type="region of interest" description="Disordered" evidence="12">
    <location>
        <begin position="45"/>
        <end position="94"/>
    </location>
</feature>
<dbReference type="InterPro" id="IPR013099">
    <property type="entry name" value="K_chnl_dom"/>
</dbReference>
<dbReference type="Pfam" id="PF07885">
    <property type="entry name" value="Ion_trans_2"/>
    <property type="match status" value="1"/>
</dbReference>
<keyword evidence="8" id="KW-0406">Ion transport</keyword>
<evidence type="ECO:0008006" key="19">
    <source>
        <dbReference type="Google" id="ProtNLM"/>
    </source>
</evidence>
<accession>A0A0L0T554</accession>
<dbReference type="AlphaFoldDB" id="A0A0L0T554"/>
<dbReference type="GO" id="GO:0005267">
    <property type="term" value="F:potassium channel activity"/>
    <property type="evidence" value="ECO:0007669"/>
    <property type="project" value="UniProtKB-KW"/>
</dbReference>
<evidence type="ECO:0000256" key="1">
    <source>
        <dbReference type="ARBA" id="ARBA00004141"/>
    </source>
</evidence>
<sequence>MSAPPWGTIPNGHGHGHGHGHSSARNAMASERSPLLAADNAMSSPTLAATSATEVPRSPSTRPWRPTTHPLAAASLAPPRAGSDRQYGSAGGSSATVRAPAFSVGGGGTPRSLRGLTRSASSVTAAWSVANNRHHGAVPLPVPSLQQRFLVMLDTTKWGALYVAVDFLLSLLLVAAYMLSAQYMVNERGRRVRMPEYLVIAEFFLAATLLAVFVPRLLWCYPTESALSRFARPAVLLTLLTTVPALVLRGPHRWTHPPPVYDHEQASGWVAHLVLTWPLRFLRLLWSTQRVLALAEHPTTTTTPRSFADATTPKRRRPRTCCHVALPRLSPVHIKVLALISGVVCVLLTLAATLHIIEFQYAQMRTLSFFDAFFFTSLIATTISYDSAIVPDAPFPRITILVMILTGLTFVPYAMTQLMEAAALRSKYDTPLAHDPHQRHVVVVGSGAALEAFTLRHFLGEFLSPAHGPAVIATKVVILAPHDPPPGCIRVLRSPAFRHRVQWIRGSALSIDAVVDRADVPGAAACFVLARKYAAPSSRSVDAENVVRAMALAATAANVPLYVQCLLPDSVPHFDWFAQTVVCTDQLKLAVLARSALCPGFSTLVYLLTTSVSTPAAAVPEGEGKGWDDVAHSGSVGMYAVQAHGSLAGSGFAGGCASRCNADLALLVVGVPIPRLFGLVGLPRVWATLIMSMDRT</sequence>
<protein>
    <recommendedName>
        <fullName evidence="19">Potassium channel domain-containing protein</fullName>
    </recommendedName>
</protein>
<dbReference type="GO" id="GO:0016020">
    <property type="term" value="C:membrane"/>
    <property type="evidence" value="ECO:0007669"/>
    <property type="project" value="UniProtKB-SubCell"/>
</dbReference>
<dbReference type="Proteomes" id="UP000054350">
    <property type="component" value="Unassembled WGS sequence"/>
</dbReference>
<evidence type="ECO:0000256" key="6">
    <source>
        <dbReference type="ARBA" id="ARBA00022958"/>
    </source>
</evidence>
<dbReference type="InterPro" id="IPR047871">
    <property type="entry name" value="K_chnl_Slo-like"/>
</dbReference>
<evidence type="ECO:0000259" key="16">
    <source>
        <dbReference type="Pfam" id="PF22614"/>
    </source>
</evidence>
<evidence type="ECO:0000256" key="9">
    <source>
        <dbReference type="ARBA" id="ARBA00023136"/>
    </source>
</evidence>
<dbReference type="SUPFAM" id="SSF81324">
    <property type="entry name" value="Voltage-gated potassium channels"/>
    <property type="match status" value="1"/>
</dbReference>
<comment type="subcellular location">
    <subcellularLocation>
        <location evidence="1">Membrane</location>
        <topology evidence="1">Multi-pass membrane protein</topology>
    </subcellularLocation>
</comment>
<dbReference type="InterPro" id="IPR003148">
    <property type="entry name" value="RCK_N"/>
</dbReference>
<dbReference type="VEuPathDB" id="FungiDB:AMAG_20140"/>
<feature type="transmembrane region" description="Helical" evidence="13">
    <location>
        <begin position="230"/>
        <end position="248"/>
    </location>
</feature>
<keyword evidence="18" id="KW-1185">Reference proteome</keyword>
<dbReference type="Pfam" id="PF03493">
    <property type="entry name" value="BK_channel_a"/>
    <property type="match status" value="1"/>
</dbReference>
<feature type="domain" description="Potassium channel" evidence="15">
    <location>
        <begin position="344"/>
        <end position="421"/>
    </location>
</feature>
<evidence type="ECO:0000256" key="4">
    <source>
        <dbReference type="ARBA" id="ARBA00022692"/>
    </source>
</evidence>
<dbReference type="eggNOG" id="KOG3193">
    <property type="taxonomic scope" value="Eukaryota"/>
</dbReference>
<keyword evidence="2" id="KW-0813">Transport</keyword>
<feature type="transmembrane region" description="Helical" evidence="13">
    <location>
        <begin position="158"/>
        <end position="185"/>
    </location>
</feature>
<dbReference type="Gene3D" id="3.40.50.720">
    <property type="entry name" value="NAD(P)-binding Rossmann-like Domain"/>
    <property type="match status" value="1"/>
</dbReference>
<proteinExistence type="predicted"/>
<evidence type="ECO:0000256" key="5">
    <source>
        <dbReference type="ARBA" id="ARBA00022826"/>
    </source>
</evidence>
<evidence type="ECO:0000313" key="18">
    <source>
        <dbReference type="Proteomes" id="UP000054350"/>
    </source>
</evidence>
<dbReference type="InterPro" id="IPR003929">
    <property type="entry name" value="K_chnl_BK_asu"/>
</dbReference>
<reference evidence="17 18" key="1">
    <citation type="submission" date="2009-11" db="EMBL/GenBank/DDBJ databases">
        <title>Annotation of Allomyces macrogynus ATCC 38327.</title>
        <authorList>
            <consortium name="The Broad Institute Genome Sequencing Platform"/>
            <person name="Russ C."/>
            <person name="Cuomo C."/>
            <person name="Burger G."/>
            <person name="Gray M.W."/>
            <person name="Holland P.W.H."/>
            <person name="King N."/>
            <person name="Lang F.B.F."/>
            <person name="Roger A.J."/>
            <person name="Ruiz-Trillo I."/>
            <person name="Young S.K."/>
            <person name="Zeng Q."/>
            <person name="Gargeya S."/>
            <person name="Fitzgerald M."/>
            <person name="Haas B."/>
            <person name="Abouelleil A."/>
            <person name="Alvarado L."/>
            <person name="Arachchi H.M."/>
            <person name="Berlin A."/>
            <person name="Chapman S.B."/>
            <person name="Gearin G."/>
            <person name="Goldberg J."/>
            <person name="Griggs A."/>
            <person name="Gujja S."/>
            <person name="Hansen M."/>
            <person name="Heiman D."/>
            <person name="Howarth C."/>
            <person name="Larimer J."/>
            <person name="Lui A."/>
            <person name="MacDonald P.J.P."/>
            <person name="McCowen C."/>
            <person name="Montmayeur A."/>
            <person name="Murphy C."/>
            <person name="Neiman D."/>
            <person name="Pearson M."/>
            <person name="Priest M."/>
            <person name="Roberts A."/>
            <person name="Saif S."/>
            <person name="Shea T."/>
            <person name="Sisk P."/>
            <person name="Stolte C."/>
            <person name="Sykes S."/>
            <person name="Wortman J."/>
            <person name="Nusbaum C."/>
            <person name="Birren B."/>
        </authorList>
    </citation>
    <scope>NUCLEOTIDE SEQUENCE [LARGE SCALE GENOMIC DNA]</scope>
    <source>
        <strain evidence="17 18">ATCC 38327</strain>
    </source>
</reference>
<evidence type="ECO:0000256" key="7">
    <source>
        <dbReference type="ARBA" id="ARBA00022989"/>
    </source>
</evidence>
<keyword evidence="6" id="KW-0630">Potassium</keyword>
<keyword evidence="7 13" id="KW-1133">Transmembrane helix</keyword>
<feature type="domain" description="Calcium-activated potassium channel BK alpha subunit" evidence="14">
    <location>
        <begin position="580"/>
        <end position="653"/>
    </location>
</feature>
<keyword evidence="3" id="KW-0633">Potassium transport</keyword>
<gene>
    <name evidence="17" type="ORF">AMAG_20140</name>
</gene>
<dbReference type="OrthoDB" id="297496at2759"/>
<evidence type="ECO:0000256" key="2">
    <source>
        <dbReference type="ARBA" id="ARBA00022448"/>
    </source>
</evidence>
<evidence type="ECO:0000256" key="12">
    <source>
        <dbReference type="SAM" id="MobiDB-lite"/>
    </source>
</evidence>
<dbReference type="Gene3D" id="1.10.287.70">
    <property type="match status" value="1"/>
</dbReference>
<evidence type="ECO:0000259" key="14">
    <source>
        <dbReference type="Pfam" id="PF03493"/>
    </source>
</evidence>
<organism evidence="17 18">
    <name type="scientific">Allomyces macrogynus (strain ATCC 38327)</name>
    <name type="common">Allomyces javanicus var. macrogynus</name>
    <dbReference type="NCBI Taxonomy" id="578462"/>
    <lineage>
        <taxon>Eukaryota</taxon>
        <taxon>Fungi</taxon>
        <taxon>Fungi incertae sedis</taxon>
        <taxon>Blastocladiomycota</taxon>
        <taxon>Blastocladiomycetes</taxon>
        <taxon>Blastocladiales</taxon>
        <taxon>Blastocladiaceae</taxon>
        <taxon>Allomyces</taxon>
    </lineage>
</organism>
<evidence type="ECO:0000256" key="3">
    <source>
        <dbReference type="ARBA" id="ARBA00022538"/>
    </source>
</evidence>
<keyword evidence="9 13" id="KW-0472">Membrane</keyword>
<feature type="domain" description="RCK N-terminal" evidence="16">
    <location>
        <begin position="438"/>
        <end position="563"/>
    </location>
</feature>
<evidence type="ECO:0000256" key="13">
    <source>
        <dbReference type="SAM" id="Phobius"/>
    </source>
</evidence>
<evidence type="ECO:0000259" key="15">
    <source>
        <dbReference type="Pfam" id="PF07885"/>
    </source>
</evidence>
<dbReference type="PANTHER" id="PTHR10027">
    <property type="entry name" value="CALCIUM-ACTIVATED POTASSIUM CHANNEL ALPHA CHAIN"/>
    <property type="match status" value="1"/>
</dbReference>
<feature type="region of interest" description="Disordered" evidence="12">
    <location>
        <begin position="1"/>
        <end position="29"/>
    </location>
</feature>
<dbReference type="Pfam" id="PF22614">
    <property type="entry name" value="Slo-like_RCK"/>
    <property type="match status" value="1"/>
</dbReference>
<feature type="transmembrane region" description="Helical" evidence="13">
    <location>
        <begin position="395"/>
        <end position="415"/>
    </location>
</feature>
<keyword evidence="10" id="KW-0407">Ion channel</keyword>
<dbReference type="PANTHER" id="PTHR10027:SF10">
    <property type="entry name" value="SLOWPOKE 2, ISOFORM D"/>
    <property type="match status" value="1"/>
</dbReference>
<reference evidence="18" key="2">
    <citation type="submission" date="2009-11" db="EMBL/GenBank/DDBJ databases">
        <title>The Genome Sequence of Allomyces macrogynus strain ATCC 38327.</title>
        <authorList>
            <consortium name="The Broad Institute Genome Sequencing Platform"/>
            <person name="Russ C."/>
            <person name="Cuomo C."/>
            <person name="Shea T."/>
            <person name="Young S.K."/>
            <person name="Zeng Q."/>
            <person name="Koehrsen M."/>
            <person name="Haas B."/>
            <person name="Borodovsky M."/>
            <person name="Guigo R."/>
            <person name="Alvarado L."/>
            <person name="Berlin A."/>
            <person name="Borenstein D."/>
            <person name="Chen Z."/>
            <person name="Engels R."/>
            <person name="Freedman E."/>
            <person name="Gellesch M."/>
            <person name="Goldberg J."/>
            <person name="Griggs A."/>
            <person name="Gujja S."/>
            <person name="Heiman D."/>
            <person name="Hepburn T."/>
            <person name="Howarth C."/>
            <person name="Jen D."/>
            <person name="Larson L."/>
            <person name="Lewis B."/>
            <person name="Mehta T."/>
            <person name="Park D."/>
            <person name="Pearson M."/>
            <person name="Roberts A."/>
            <person name="Saif S."/>
            <person name="Shenoy N."/>
            <person name="Sisk P."/>
            <person name="Stolte C."/>
            <person name="Sykes S."/>
            <person name="Walk T."/>
            <person name="White J."/>
            <person name="Yandava C."/>
            <person name="Burger G."/>
            <person name="Gray M.W."/>
            <person name="Holland P.W.H."/>
            <person name="King N."/>
            <person name="Lang F.B.F."/>
            <person name="Roger A.J."/>
            <person name="Ruiz-Trillo I."/>
            <person name="Lander E."/>
            <person name="Nusbaum C."/>
        </authorList>
    </citation>
    <scope>NUCLEOTIDE SEQUENCE [LARGE SCALE GENOMIC DNA]</scope>
    <source>
        <strain evidence="18">ATCC 38327</strain>
    </source>
</reference>
<evidence type="ECO:0000256" key="11">
    <source>
        <dbReference type="ARBA" id="ARBA00034430"/>
    </source>
</evidence>
<comment type="catalytic activity">
    <reaction evidence="11">
        <text>K(+)(in) = K(+)(out)</text>
        <dbReference type="Rhea" id="RHEA:29463"/>
        <dbReference type="ChEBI" id="CHEBI:29103"/>
    </reaction>
</comment>
<keyword evidence="5" id="KW-0631">Potassium channel</keyword>